<evidence type="ECO:0000313" key="2">
    <source>
        <dbReference type="Proteomes" id="UP000430692"/>
    </source>
</evidence>
<comment type="caution">
    <text evidence="1">The sequence shown here is derived from an EMBL/GenBank/DDBJ whole genome shotgun (WGS) entry which is preliminary data.</text>
</comment>
<name>A0A6I4VX73_9BACL</name>
<dbReference type="RefSeq" id="WP_160799626.1">
    <property type="nucleotide sequence ID" value="NZ_WUUL01000001.1"/>
</dbReference>
<dbReference type="EMBL" id="WUUL01000001">
    <property type="protein sequence ID" value="MXQ52622.1"/>
    <property type="molecule type" value="Genomic_DNA"/>
</dbReference>
<evidence type="ECO:0000313" key="1">
    <source>
        <dbReference type="EMBL" id="MXQ52622.1"/>
    </source>
</evidence>
<gene>
    <name evidence="1" type="ORF">GSM42_02415</name>
</gene>
<protein>
    <submittedName>
        <fullName evidence="1">Uncharacterized protein</fullName>
    </submittedName>
</protein>
<dbReference type="AlphaFoldDB" id="A0A6I4VX73"/>
<keyword evidence="2" id="KW-1185">Reference proteome</keyword>
<dbReference type="Proteomes" id="UP000430692">
    <property type="component" value="Unassembled WGS sequence"/>
</dbReference>
<sequence length="94" mass="11270">MEWLIHPEDPYFHLASQIAKSDWDMLPDADCIISIDIEYNDWLKLLSIRSRKLDNHSEFLKNFHTKEYFIEAAEQLSKEKGIKHIRFKTNTIFT</sequence>
<reference evidence="1 2" key="1">
    <citation type="submission" date="2019-12" db="EMBL/GenBank/DDBJ databases">
        <title>Whole-genome analyses of novel actinobacteria.</title>
        <authorList>
            <person name="Sahin N."/>
            <person name="Saygin H."/>
        </authorList>
    </citation>
    <scope>NUCLEOTIDE SEQUENCE [LARGE SCALE GENOMIC DNA]</scope>
    <source>
        <strain evidence="1 2">KC615</strain>
    </source>
</reference>
<organism evidence="1 2">
    <name type="scientific">Shimazuella alba</name>
    <dbReference type="NCBI Taxonomy" id="2690964"/>
    <lineage>
        <taxon>Bacteria</taxon>
        <taxon>Bacillati</taxon>
        <taxon>Bacillota</taxon>
        <taxon>Bacilli</taxon>
        <taxon>Bacillales</taxon>
        <taxon>Thermoactinomycetaceae</taxon>
        <taxon>Shimazuella</taxon>
    </lineage>
</organism>
<proteinExistence type="predicted"/>
<accession>A0A6I4VX73</accession>